<comment type="caution">
    <text evidence="2">The sequence shown here is derived from an EMBL/GenBank/DDBJ whole genome shotgun (WGS) entry which is preliminary data.</text>
</comment>
<proteinExistence type="predicted"/>
<sequence length="414" mass="41466">MSLTLILSVAALTAGCSSDDVAASTCVTDTDCELGTVCGANSLCVVADCEFCSHDQICLVTDERPNGSCSAPQCYSPDDCPNGEACVNNVCGGSSVAPECRNAGDCDDGEICNAAGECIPDGSSGGCESIDDCQADAEFCDPASGQCIPVVDCQTVECQPGERCIEGYGTCQPDCTLPEASCPSGEYCDESTGTCKTNTCADISPDSCTPTHPLFDANACECVQCLTTNDCGSGRVCNGGVCEQQQGCATPCSTDQPGVCGAAGAGTPYCMGNCCVECVGAADCSGGELCIDGFCGQAPDCNADPTACPAGYECSASGTCVIPNAGSSCDPNDPTSCPFPGFCDPATNTCSGAGGDMGCGMCNPDCTCDGGLTCDGFFCSGCDGSFMNLQGGCPDGLFCGNTFGFGNFCIPNPF</sequence>
<keyword evidence="3" id="KW-1185">Reference proteome</keyword>
<dbReference type="AlphaFoldDB" id="A0A328CAP8"/>
<feature type="chain" id="PRO_5016313089" description="Disintegrin domain-containing protein" evidence="1">
    <location>
        <begin position="23"/>
        <end position="414"/>
    </location>
</feature>
<name>A0A328CAP8_9DELT</name>
<dbReference type="Proteomes" id="UP000249169">
    <property type="component" value="Unassembled WGS sequence"/>
</dbReference>
<keyword evidence="1" id="KW-0732">Signal</keyword>
<organism evidence="2 3">
    <name type="scientific">Lujinxingia litoralis</name>
    <dbReference type="NCBI Taxonomy" id="2211119"/>
    <lineage>
        <taxon>Bacteria</taxon>
        <taxon>Deltaproteobacteria</taxon>
        <taxon>Bradymonadales</taxon>
        <taxon>Lujinxingiaceae</taxon>
        <taxon>Lujinxingia</taxon>
    </lineage>
</organism>
<dbReference type="EMBL" id="QHKO01000001">
    <property type="protein sequence ID" value="RAL24716.1"/>
    <property type="molecule type" value="Genomic_DNA"/>
</dbReference>
<evidence type="ECO:0008006" key="4">
    <source>
        <dbReference type="Google" id="ProtNLM"/>
    </source>
</evidence>
<evidence type="ECO:0000313" key="3">
    <source>
        <dbReference type="Proteomes" id="UP000249169"/>
    </source>
</evidence>
<reference evidence="2 3" key="1">
    <citation type="submission" date="2018-05" db="EMBL/GenBank/DDBJ databases">
        <title>Lujinxingia marina gen. nov. sp. nov., a new facultative anaerobic member of the class Deltaproteobacteria, and proposal of Lujinxingaceae fam. nov.</title>
        <authorList>
            <person name="Li C.-M."/>
        </authorList>
    </citation>
    <scope>NUCLEOTIDE SEQUENCE [LARGE SCALE GENOMIC DNA]</scope>
    <source>
        <strain evidence="2 3">B210</strain>
    </source>
</reference>
<accession>A0A328CAP8</accession>
<protein>
    <recommendedName>
        <fullName evidence="4">Disintegrin domain-containing protein</fullName>
    </recommendedName>
</protein>
<evidence type="ECO:0000256" key="1">
    <source>
        <dbReference type="SAM" id="SignalP"/>
    </source>
</evidence>
<evidence type="ECO:0000313" key="2">
    <source>
        <dbReference type="EMBL" id="RAL24716.1"/>
    </source>
</evidence>
<gene>
    <name evidence="2" type="ORF">DL240_00460</name>
</gene>
<feature type="signal peptide" evidence="1">
    <location>
        <begin position="1"/>
        <end position="22"/>
    </location>
</feature>